<dbReference type="PANTHER" id="PTHR43300">
    <property type="entry name" value="ACETYLTRANSFERASE"/>
    <property type="match status" value="1"/>
</dbReference>
<sequence length="208" mass="23878">MIHKLLYYIKLYSFKKKWREKNKHNETSPVNLFPIEIVKVGNYSYGPLEVHSWGANNERLEIGNFVSIASGVKFILGGNHTIDTFSTYPFKVKFLGEKREAWSKGPIVVEDDVWIGMDSMILSGVKIGKGAIIAARSVISKDVPPYAIVAGNPARVIKFRFKKELIEKLLKIDIEEILTQNFIKNNIDILYNKLDEKILNIIFFNNMR</sequence>
<dbReference type="PROSITE" id="PS00101">
    <property type="entry name" value="HEXAPEP_TRANSFERASES"/>
    <property type="match status" value="1"/>
</dbReference>
<evidence type="ECO:0000256" key="1">
    <source>
        <dbReference type="ARBA" id="ARBA00022679"/>
    </source>
</evidence>
<gene>
    <name evidence="3" type="ORF">JRV97_05795</name>
</gene>
<evidence type="ECO:0000313" key="3">
    <source>
        <dbReference type="EMBL" id="WGS63892.1"/>
    </source>
</evidence>
<dbReference type="InterPro" id="IPR001451">
    <property type="entry name" value="Hexapep"/>
</dbReference>
<accession>A0ABY8PMK3</accession>
<dbReference type="InterPro" id="IPR018357">
    <property type="entry name" value="Hexapep_transf_CS"/>
</dbReference>
<keyword evidence="2" id="KW-0677">Repeat</keyword>
<dbReference type="SUPFAM" id="SSF51161">
    <property type="entry name" value="Trimeric LpxA-like enzymes"/>
    <property type="match status" value="1"/>
</dbReference>
<dbReference type="InterPro" id="IPR050179">
    <property type="entry name" value="Trans_hexapeptide_repeat"/>
</dbReference>
<dbReference type="PANTHER" id="PTHR43300:SF11">
    <property type="entry name" value="ACETYLTRANSFERASE RV3034C-RELATED"/>
    <property type="match status" value="1"/>
</dbReference>
<evidence type="ECO:0000256" key="2">
    <source>
        <dbReference type="ARBA" id="ARBA00022737"/>
    </source>
</evidence>
<dbReference type="Gene3D" id="2.160.10.10">
    <property type="entry name" value="Hexapeptide repeat proteins"/>
    <property type="match status" value="1"/>
</dbReference>
<dbReference type="Proteomes" id="UP001232493">
    <property type="component" value="Chromosome"/>
</dbReference>
<dbReference type="CDD" id="cd03349">
    <property type="entry name" value="LbH_XAT"/>
    <property type="match status" value="1"/>
</dbReference>
<keyword evidence="4" id="KW-1185">Reference proteome</keyword>
<protein>
    <submittedName>
        <fullName evidence="3">CatB-related O-acetyltransferase</fullName>
    </submittedName>
</protein>
<dbReference type="Pfam" id="PF00132">
    <property type="entry name" value="Hexapep"/>
    <property type="match status" value="1"/>
</dbReference>
<keyword evidence="1" id="KW-0808">Transferase</keyword>
<dbReference type="InterPro" id="IPR011004">
    <property type="entry name" value="Trimer_LpxA-like_sf"/>
</dbReference>
<reference evidence="3 4" key="1">
    <citation type="submission" date="2021-02" db="EMBL/GenBank/DDBJ databases">
        <title>Characterization of Marinitoga sp. nov. str. BP5-C20A.</title>
        <authorList>
            <person name="Erauso G."/>
            <person name="Postec A."/>
        </authorList>
    </citation>
    <scope>NUCLEOTIDE SEQUENCE [LARGE SCALE GENOMIC DNA]</scope>
    <source>
        <strain evidence="3 4">BP5-C20A</strain>
    </source>
</reference>
<dbReference type="EMBL" id="CP069362">
    <property type="protein sequence ID" value="WGS63892.1"/>
    <property type="molecule type" value="Genomic_DNA"/>
</dbReference>
<name>A0ABY8PMK3_9BACT</name>
<organism evidence="3 4">
    <name type="scientific">Marinitoga aeolica</name>
    <dbReference type="NCBI Taxonomy" id="2809031"/>
    <lineage>
        <taxon>Bacteria</taxon>
        <taxon>Thermotogati</taxon>
        <taxon>Thermotogota</taxon>
        <taxon>Thermotogae</taxon>
        <taxon>Petrotogales</taxon>
        <taxon>Petrotogaceae</taxon>
        <taxon>Marinitoga</taxon>
    </lineage>
</organism>
<proteinExistence type="predicted"/>
<dbReference type="RefSeq" id="WP_280997108.1">
    <property type="nucleotide sequence ID" value="NZ_CP069362.1"/>
</dbReference>
<evidence type="ECO:0000313" key="4">
    <source>
        <dbReference type="Proteomes" id="UP001232493"/>
    </source>
</evidence>